<feature type="domain" description="Csm1 subunit" evidence="2">
    <location>
        <begin position="78"/>
        <end position="164"/>
    </location>
</feature>
<evidence type="ECO:0000259" key="2">
    <source>
        <dbReference type="Pfam" id="PF18211"/>
    </source>
</evidence>
<evidence type="ECO:0000256" key="1">
    <source>
        <dbReference type="ARBA" id="ARBA00022679"/>
    </source>
</evidence>
<keyword evidence="1" id="KW-0808">Transferase</keyword>
<dbReference type="Proteomes" id="UP000501253">
    <property type="component" value="Chromosome"/>
</dbReference>
<sequence length="307" mass="35105">MPAARVGRVIPDVSLYDHLRTTAALAGALYLYHRKRGTLERKFICDDSETKFLLISGDFYGIQDFIFKGGGEERHHRAKLLRGRSFLVSLLVELAAEMLCERIGLSFLSVFFSAAGKVHLLAPNLEETLEALSQTRERINRWLYENYLGECALGFAVTEACPRDFEGERFQGLWRRHLERLEEAKYERFDLYRFGGAFSERVSPGYLERFRNDLEPSLCPLCGRRPSDPGIKGDSYILRPDQKEACACKLCRDQALIGTLLVKGKRMAVVRGKDGDLKEPLFGEYQIRFLEDCAEELAKKRRSAKTF</sequence>
<proteinExistence type="predicted"/>
<dbReference type="KEGG" id="tmai:FVE67_08505"/>
<dbReference type="PANTHER" id="PTHR36528">
    <property type="entry name" value="CRISPR SYSTEM SINGLE-STRAND-SPECIFIC DEOXYRIBONUCLEASE CAS10/CSM1 (SUBTYPE III-A)"/>
    <property type="match status" value="1"/>
</dbReference>
<organism evidence="3 4">
    <name type="scientific">Thermosulfurimonas marina</name>
    <dbReference type="NCBI Taxonomy" id="2047767"/>
    <lineage>
        <taxon>Bacteria</taxon>
        <taxon>Pseudomonadati</taxon>
        <taxon>Thermodesulfobacteriota</taxon>
        <taxon>Thermodesulfobacteria</taxon>
        <taxon>Thermodesulfobacteriales</taxon>
        <taxon>Thermodesulfobacteriaceae</taxon>
        <taxon>Thermosulfurimonas</taxon>
    </lineage>
</organism>
<dbReference type="InterPro" id="IPR013408">
    <property type="entry name" value="Cas10/Csm1"/>
</dbReference>
<dbReference type="InterPro" id="IPR052117">
    <property type="entry name" value="Cas10/Csm1_subtype-III-A"/>
</dbReference>
<keyword evidence="4" id="KW-1185">Reference proteome</keyword>
<dbReference type="PANTHER" id="PTHR36528:SF1">
    <property type="entry name" value="CRISPR SYSTEM SINGLE-STRAND-SPECIFIC DEOXYRIBONUCLEASE CAS10_CSM1 (SUBTYPE III-A)"/>
    <property type="match status" value="1"/>
</dbReference>
<gene>
    <name evidence="3" type="primary">cas10</name>
    <name evidence="3" type="ORF">FVE67_08505</name>
</gene>
<name>A0A6H1WUP4_9BACT</name>
<evidence type="ECO:0000313" key="4">
    <source>
        <dbReference type="Proteomes" id="UP000501253"/>
    </source>
</evidence>
<dbReference type="GO" id="GO:0016740">
    <property type="term" value="F:transferase activity"/>
    <property type="evidence" value="ECO:0007669"/>
    <property type="project" value="UniProtKB-KW"/>
</dbReference>
<protein>
    <submittedName>
        <fullName evidence="3">Type III-A CRISPR-associated protein Cas10/Csm1</fullName>
    </submittedName>
</protein>
<dbReference type="AlphaFoldDB" id="A0A6H1WUP4"/>
<dbReference type="Pfam" id="PF18211">
    <property type="entry name" value="Csm1_B"/>
    <property type="match status" value="1"/>
</dbReference>
<evidence type="ECO:0000313" key="3">
    <source>
        <dbReference type="EMBL" id="QJA06826.1"/>
    </source>
</evidence>
<dbReference type="InterPro" id="IPR041062">
    <property type="entry name" value="Csm1_B"/>
</dbReference>
<dbReference type="RefSeq" id="WP_168720379.1">
    <property type="nucleotide sequence ID" value="NZ_CP042909.1"/>
</dbReference>
<dbReference type="NCBIfam" id="TIGR02578">
    <property type="entry name" value="cas_TM1811_Csm1"/>
    <property type="match status" value="1"/>
</dbReference>
<accession>A0A6H1WUP4</accession>
<dbReference type="EMBL" id="CP042909">
    <property type="protein sequence ID" value="QJA06826.1"/>
    <property type="molecule type" value="Genomic_DNA"/>
</dbReference>
<reference evidence="3 4" key="1">
    <citation type="submission" date="2019-08" db="EMBL/GenBank/DDBJ databases">
        <title>Complete genome sequence of Thermosulfurimonas marina SU872T, an anaerobic thermophilic chemolithoautotrophic bacterium isolated from a shallow marine hydrothermal vent.</title>
        <authorList>
            <person name="Allioux M."/>
            <person name="Jebbar M."/>
            <person name="Slobodkina G."/>
            <person name="Slobodkin A."/>
            <person name="Moalic Y."/>
            <person name="Frolova A."/>
            <person name="Shao Z."/>
            <person name="Alain K."/>
        </authorList>
    </citation>
    <scope>NUCLEOTIDE SEQUENCE [LARGE SCALE GENOMIC DNA]</scope>
    <source>
        <strain evidence="3 4">SU872</strain>
    </source>
</reference>